<proteinExistence type="predicted"/>
<dbReference type="Proteomes" id="UP001152795">
    <property type="component" value="Unassembled WGS sequence"/>
</dbReference>
<keyword evidence="2" id="KW-1185">Reference proteome</keyword>
<dbReference type="OrthoDB" id="608866at2759"/>
<dbReference type="EMBL" id="CACRXK020000608">
    <property type="protein sequence ID" value="CAB3983410.1"/>
    <property type="molecule type" value="Genomic_DNA"/>
</dbReference>
<dbReference type="Gene3D" id="1.10.10.60">
    <property type="entry name" value="Homeodomain-like"/>
    <property type="match status" value="1"/>
</dbReference>
<comment type="caution">
    <text evidence="1">The sequence shown here is derived from an EMBL/GenBank/DDBJ whole genome shotgun (WGS) entry which is preliminary data.</text>
</comment>
<evidence type="ECO:0000313" key="1">
    <source>
        <dbReference type="EMBL" id="CAB3983410.1"/>
    </source>
</evidence>
<dbReference type="AlphaFoldDB" id="A0A6S7GDK3"/>
<accession>A0A6S7GDK3</accession>
<gene>
    <name evidence="1" type="ORF">PACLA_8A047596</name>
</gene>
<organism evidence="1 2">
    <name type="scientific">Paramuricea clavata</name>
    <name type="common">Red gorgonian</name>
    <name type="synonym">Violescent sea-whip</name>
    <dbReference type="NCBI Taxonomy" id="317549"/>
    <lineage>
        <taxon>Eukaryota</taxon>
        <taxon>Metazoa</taxon>
        <taxon>Cnidaria</taxon>
        <taxon>Anthozoa</taxon>
        <taxon>Octocorallia</taxon>
        <taxon>Malacalcyonacea</taxon>
        <taxon>Plexauridae</taxon>
        <taxon>Paramuricea</taxon>
    </lineage>
</organism>
<reference evidence="1" key="1">
    <citation type="submission" date="2020-04" db="EMBL/GenBank/DDBJ databases">
        <authorList>
            <person name="Alioto T."/>
            <person name="Alioto T."/>
            <person name="Gomez Garrido J."/>
        </authorList>
    </citation>
    <scope>NUCLEOTIDE SEQUENCE</scope>
    <source>
        <strain evidence="1">A484AB</strain>
    </source>
</reference>
<sequence>MPTDDLPAFDGLSNAGRSSVGILSLCMFESAKTNAGVVDQTIFKTAQRYGLNSLYFDEMSLVIVNDYVQYVRPLLKPQCGYLLVNRSGSQFQKLTELLSVLVFEAIAKYIHPTRYRQIIETESVNNLDLEEQQLVSEDQKHSSNVARVHYQKLRSREVALKGRSCTEKLRGDHGRAMDICVQQLRQQDSNVGIEVKDMETEGDGETASSHTSEGEIENNDETQRKSRVKVRFTQGEDNYLRKGIVKFGMRWTAILNCPLYKFEQSRAPTTLRMRATTLKLI</sequence>
<evidence type="ECO:0000313" key="2">
    <source>
        <dbReference type="Proteomes" id="UP001152795"/>
    </source>
</evidence>
<protein>
    <submittedName>
        <fullName evidence="1">Partial</fullName>
    </submittedName>
</protein>
<name>A0A6S7GDK3_PARCT</name>